<keyword evidence="3 5" id="KW-1133">Transmembrane helix</keyword>
<dbReference type="Pfam" id="PF05090">
    <property type="entry name" value="HTTM"/>
    <property type="match status" value="1"/>
</dbReference>
<name>A0AAW7AJH5_9STAP</name>
<feature type="transmembrane region" description="Helical" evidence="5">
    <location>
        <begin position="20"/>
        <end position="39"/>
    </location>
</feature>
<dbReference type="RefSeq" id="WP_285323890.1">
    <property type="nucleotide sequence ID" value="NZ_JARGCK010000007.1"/>
</dbReference>
<dbReference type="AlphaFoldDB" id="A0AAW7AJH5"/>
<reference evidence="7" key="2">
    <citation type="submission" date="2023-03" db="EMBL/GenBank/DDBJ databases">
        <authorList>
            <person name="Vazquez L."/>
            <person name="Rodriguez J."/>
            <person name="Mayo B."/>
            <person name="Florez A.B."/>
        </authorList>
    </citation>
    <scope>NUCLEOTIDE SEQUENCE</scope>
    <source>
        <strain evidence="7">5A3I</strain>
    </source>
</reference>
<dbReference type="PANTHER" id="PTHR39535">
    <property type="entry name" value="SPORULATION-DELAYING PROTEIN SDPB"/>
    <property type="match status" value="1"/>
</dbReference>
<feature type="domain" description="HTTM-like" evidence="6">
    <location>
        <begin position="14"/>
        <end position="271"/>
    </location>
</feature>
<dbReference type="PANTHER" id="PTHR39535:SF2">
    <property type="entry name" value="HTTM DOMAIN-CONTAINING PROTEIN"/>
    <property type="match status" value="1"/>
</dbReference>
<dbReference type="SMART" id="SM00752">
    <property type="entry name" value="HTTM"/>
    <property type="match status" value="1"/>
</dbReference>
<dbReference type="InterPro" id="IPR053934">
    <property type="entry name" value="HTTM_dom"/>
</dbReference>
<comment type="caution">
    <text evidence="7">The sequence shown here is derived from an EMBL/GenBank/DDBJ whole genome shotgun (WGS) entry which is preliminary data.</text>
</comment>
<dbReference type="Proteomes" id="UP001174037">
    <property type="component" value="Unassembled WGS sequence"/>
</dbReference>
<keyword evidence="4 5" id="KW-0472">Membrane</keyword>
<evidence type="ECO:0000256" key="1">
    <source>
        <dbReference type="ARBA" id="ARBA00004127"/>
    </source>
</evidence>
<dbReference type="InterPro" id="IPR011020">
    <property type="entry name" value="HTTM-like"/>
</dbReference>
<proteinExistence type="predicted"/>
<evidence type="ECO:0000256" key="4">
    <source>
        <dbReference type="ARBA" id="ARBA00023136"/>
    </source>
</evidence>
<reference evidence="7" key="1">
    <citation type="journal article" date="2023" name="Int. J. Mol. Sci.">
        <title>Antibiotic Resistance/Susceptibility Profiles of Staphylococcus equorum Strains from Cheese, and Genome Analysis for Antibiotic Resistance Genes.</title>
        <authorList>
            <person name="Vazquez L."/>
            <person name="Srednik M.E."/>
            <person name="Rodriguez J."/>
            <person name="Florez A.B."/>
            <person name="Mayo B."/>
        </authorList>
    </citation>
    <scope>NUCLEOTIDE SEQUENCE</scope>
    <source>
        <strain evidence="7">5A3I</strain>
    </source>
</reference>
<feature type="transmembrane region" description="Helical" evidence="5">
    <location>
        <begin position="86"/>
        <end position="107"/>
    </location>
</feature>
<evidence type="ECO:0000256" key="2">
    <source>
        <dbReference type="ARBA" id="ARBA00022692"/>
    </source>
</evidence>
<feature type="transmembrane region" description="Helical" evidence="5">
    <location>
        <begin position="59"/>
        <end position="79"/>
    </location>
</feature>
<feature type="transmembrane region" description="Helical" evidence="5">
    <location>
        <begin position="206"/>
        <end position="227"/>
    </location>
</feature>
<dbReference type="EMBL" id="JARGCK010000007">
    <property type="protein sequence ID" value="MDK9866316.1"/>
    <property type="molecule type" value="Genomic_DNA"/>
</dbReference>
<dbReference type="GO" id="GO:0012505">
    <property type="term" value="C:endomembrane system"/>
    <property type="evidence" value="ECO:0007669"/>
    <property type="project" value="UniProtKB-SubCell"/>
</dbReference>
<dbReference type="InterPro" id="IPR052964">
    <property type="entry name" value="Sporulation_signal_mat"/>
</dbReference>
<evidence type="ECO:0000256" key="3">
    <source>
        <dbReference type="ARBA" id="ARBA00022989"/>
    </source>
</evidence>
<evidence type="ECO:0000256" key="5">
    <source>
        <dbReference type="SAM" id="Phobius"/>
    </source>
</evidence>
<sequence length="293" mass="34661">MKKRINTDFEFISYKPYNLIGLSIVRITIGLVTLITLIANFQTRYDLWENSIFNITNIQFNHITFNIFYCVLIISLFMYTLGIENIIFNIYIYILIYILYSLNNHILDGGNNILIIGLFYMIFTKNAQCFSIYKGRRTTQFTNSLHNIFLFLILFQVCILYFFAGFSKARGYMWFEGIAPYYIFQIKTFTMAWTEELLNFIINNSTILLLISYSAIFMQLFFPLLIFNRITKIIVVIGSISFHISVILIMGLVTFGMIMVAFDLLFIKDNQFMKVKEFLDRRTKFIKQKVDYI</sequence>
<comment type="subcellular location">
    <subcellularLocation>
        <location evidence="1">Endomembrane system</location>
        <topology evidence="1">Multi-pass membrane protein</topology>
    </subcellularLocation>
</comment>
<evidence type="ECO:0000313" key="8">
    <source>
        <dbReference type="Proteomes" id="UP001174037"/>
    </source>
</evidence>
<evidence type="ECO:0000259" key="6">
    <source>
        <dbReference type="SMART" id="SM00752"/>
    </source>
</evidence>
<gene>
    <name evidence="7" type="ORF">P1A27_10230</name>
</gene>
<organism evidence="7 8">
    <name type="scientific">Staphylococcus equorum</name>
    <dbReference type="NCBI Taxonomy" id="246432"/>
    <lineage>
        <taxon>Bacteria</taxon>
        <taxon>Bacillati</taxon>
        <taxon>Bacillota</taxon>
        <taxon>Bacilli</taxon>
        <taxon>Bacillales</taxon>
        <taxon>Staphylococcaceae</taxon>
        <taxon>Staphylococcus</taxon>
    </lineage>
</organism>
<feature type="transmembrane region" description="Helical" evidence="5">
    <location>
        <begin position="145"/>
        <end position="166"/>
    </location>
</feature>
<feature type="transmembrane region" description="Helical" evidence="5">
    <location>
        <begin position="233"/>
        <end position="266"/>
    </location>
</feature>
<accession>A0AAW7AJH5</accession>
<evidence type="ECO:0000313" key="7">
    <source>
        <dbReference type="EMBL" id="MDK9866316.1"/>
    </source>
</evidence>
<keyword evidence="2 5" id="KW-0812">Transmembrane</keyword>
<protein>
    <submittedName>
        <fullName evidence="7">HTTM domain-containing protein</fullName>
    </submittedName>
</protein>